<keyword evidence="3" id="KW-1185">Reference proteome</keyword>
<dbReference type="InterPro" id="IPR011991">
    <property type="entry name" value="ArsR-like_HTH"/>
</dbReference>
<feature type="domain" description="HTH marR-type" evidence="1">
    <location>
        <begin position="25"/>
        <end position="65"/>
    </location>
</feature>
<protein>
    <recommendedName>
        <fullName evidence="1">HTH marR-type domain-containing protein</fullName>
    </recommendedName>
</protein>
<dbReference type="Proteomes" id="UP000070344">
    <property type="component" value="Unassembled WGS sequence"/>
</dbReference>
<dbReference type="AlphaFoldDB" id="A0A133UXV6"/>
<dbReference type="InterPro" id="IPR036390">
    <property type="entry name" value="WH_DNA-bd_sf"/>
</dbReference>
<evidence type="ECO:0000313" key="2">
    <source>
        <dbReference type="EMBL" id="KXA99018.1"/>
    </source>
</evidence>
<dbReference type="CDD" id="cd00090">
    <property type="entry name" value="HTH_ARSR"/>
    <property type="match status" value="1"/>
</dbReference>
<name>A0A133UXV6_9EURY</name>
<comment type="caution">
    <text evidence="2">The sequence shown here is derived from an EMBL/GenBank/DDBJ whole genome shotgun (WGS) entry which is preliminary data.</text>
</comment>
<dbReference type="InterPro" id="IPR000835">
    <property type="entry name" value="HTH_MarR-typ"/>
</dbReference>
<accession>A0A133UXV6</accession>
<evidence type="ECO:0000313" key="3">
    <source>
        <dbReference type="Proteomes" id="UP000070344"/>
    </source>
</evidence>
<organism evidence="2 3">
    <name type="scientific">candidate division MSBL1 archaeon SCGC-AAA259O05</name>
    <dbReference type="NCBI Taxonomy" id="1698271"/>
    <lineage>
        <taxon>Archaea</taxon>
        <taxon>Methanobacteriati</taxon>
        <taxon>Methanobacteriota</taxon>
        <taxon>candidate division MSBL1</taxon>
    </lineage>
</organism>
<dbReference type="SUPFAM" id="SSF46785">
    <property type="entry name" value="Winged helix' DNA-binding domain"/>
    <property type="match status" value="1"/>
</dbReference>
<sequence>MDKAKDENLLERSLGFVLASDYRKQIMAALDNGPMTGTQLSETTGIHASHVSNTVKKLRERNLVECANPER</sequence>
<gene>
    <name evidence="2" type="ORF">AKJ41_06120</name>
</gene>
<evidence type="ECO:0000259" key="1">
    <source>
        <dbReference type="Pfam" id="PF12802"/>
    </source>
</evidence>
<reference evidence="2 3" key="1">
    <citation type="journal article" date="2016" name="Sci. Rep.">
        <title>Metabolic traits of an uncultured archaeal lineage -MSBL1- from brine pools of the Red Sea.</title>
        <authorList>
            <person name="Mwirichia R."/>
            <person name="Alam I."/>
            <person name="Rashid M."/>
            <person name="Vinu M."/>
            <person name="Ba-Alawi W."/>
            <person name="Anthony Kamau A."/>
            <person name="Kamanda Ngugi D."/>
            <person name="Goker M."/>
            <person name="Klenk H.P."/>
            <person name="Bajic V."/>
            <person name="Stingl U."/>
        </authorList>
    </citation>
    <scope>NUCLEOTIDE SEQUENCE [LARGE SCALE GENOMIC DNA]</scope>
    <source>
        <strain evidence="2">SCGC-AAA259O05</strain>
    </source>
</reference>
<dbReference type="Gene3D" id="1.10.10.10">
    <property type="entry name" value="Winged helix-like DNA-binding domain superfamily/Winged helix DNA-binding domain"/>
    <property type="match status" value="1"/>
</dbReference>
<dbReference type="EMBL" id="LHXV01000121">
    <property type="protein sequence ID" value="KXA99018.1"/>
    <property type="molecule type" value="Genomic_DNA"/>
</dbReference>
<feature type="non-terminal residue" evidence="2">
    <location>
        <position position="71"/>
    </location>
</feature>
<dbReference type="GO" id="GO:0003700">
    <property type="term" value="F:DNA-binding transcription factor activity"/>
    <property type="evidence" value="ECO:0007669"/>
    <property type="project" value="InterPro"/>
</dbReference>
<dbReference type="InterPro" id="IPR036388">
    <property type="entry name" value="WH-like_DNA-bd_sf"/>
</dbReference>
<proteinExistence type="predicted"/>
<dbReference type="Pfam" id="PF12802">
    <property type="entry name" value="MarR_2"/>
    <property type="match status" value="1"/>
</dbReference>